<sequence>MESIETQTDSELQNAAMEIQAEHKKDDKYRFAYDVVKTVVQWENKITLSDLELPTHSNFHFTDVHSDNVLDFLQQNEKELKKLVSEFTKERQDWNYNDDNYIHCKCKIVEEYKPERYAEKEFVRLCAGIAYVAFGRQSLQQKPNALIATVNELHAWINETLVPGGTLQDSSWA</sequence>
<keyword evidence="2" id="KW-1185">Reference proteome</keyword>
<dbReference type="Proteomes" id="UP000807504">
    <property type="component" value="Unassembled WGS sequence"/>
</dbReference>
<reference evidence="1" key="1">
    <citation type="journal article" date="2020" name="bioRxiv">
        <title>Chromosome-level reference genome of the European wasp spider Argiope bruennichi: a resource for studies on range expansion and evolutionary adaptation.</title>
        <authorList>
            <person name="Sheffer M.M."/>
            <person name="Hoppe A."/>
            <person name="Krehenwinkel H."/>
            <person name="Uhl G."/>
            <person name="Kuss A.W."/>
            <person name="Jensen L."/>
            <person name="Jensen C."/>
            <person name="Gillespie R.G."/>
            <person name="Hoff K.J."/>
            <person name="Prost S."/>
        </authorList>
    </citation>
    <scope>NUCLEOTIDE SEQUENCE</scope>
</reference>
<proteinExistence type="predicted"/>
<dbReference type="EMBL" id="JABXBU010000015">
    <property type="protein sequence ID" value="KAF8787541.1"/>
    <property type="molecule type" value="Genomic_DNA"/>
</dbReference>
<name>A0A8T0F9H1_ARGBR</name>
<organism evidence="1 2">
    <name type="scientific">Argiope bruennichi</name>
    <name type="common">Wasp spider</name>
    <name type="synonym">Aranea bruennichi</name>
    <dbReference type="NCBI Taxonomy" id="94029"/>
    <lineage>
        <taxon>Eukaryota</taxon>
        <taxon>Metazoa</taxon>
        <taxon>Ecdysozoa</taxon>
        <taxon>Arthropoda</taxon>
        <taxon>Chelicerata</taxon>
        <taxon>Arachnida</taxon>
        <taxon>Araneae</taxon>
        <taxon>Araneomorphae</taxon>
        <taxon>Entelegynae</taxon>
        <taxon>Araneoidea</taxon>
        <taxon>Araneidae</taxon>
        <taxon>Argiope</taxon>
    </lineage>
</organism>
<gene>
    <name evidence="1" type="ORF">HNY73_009124</name>
</gene>
<reference evidence="1" key="2">
    <citation type="submission" date="2020-06" db="EMBL/GenBank/DDBJ databases">
        <authorList>
            <person name="Sheffer M."/>
        </authorList>
    </citation>
    <scope>NUCLEOTIDE SEQUENCE</scope>
</reference>
<comment type="caution">
    <text evidence="1">The sequence shown here is derived from an EMBL/GenBank/DDBJ whole genome shotgun (WGS) entry which is preliminary data.</text>
</comment>
<accession>A0A8T0F9H1</accession>
<evidence type="ECO:0000313" key="2">
    <source>
        <dbReference type="Proteomes" id="UP000807504"/>
    </source>
</evidence>
<evidence type="ECO:0000313" key="1">
    <source>
        <dbReference type="EMBL" id="KAF8787541.1"/>
    </source>
</evidence>
<dbReference type="AlphaFoldDB" id="A0A8T0F9H1"/>
<protein>
    <submittedName>
        <fullName evidence="1">Uncharacterized protein</fullName>
    </submittedName>
</protein>